<comment type="caution">
    <text evidence="2">The sequence shown here is derived from an EMBL/GenBank/DDBJ whole genome shotgun (WGS) entry which is preliminary data.</text>
</comment>
<dbReference type="Gene3D" id="1.10.260.40">
    <property type="entry name" value="lambda repressor-like DNA-binding domains"/>
    <property type="match status" value="1"/>
</dbReference>
<dbReference type="EMBL" id="PPEA01000601">
    <property type="protein sequence ID" value="PQM45713.1"/>
    <property type="molecule type" value="Genomic_DNA"/>
</dbReference>
<organism evidence="2 3">
    <name type="scientific">Mycobacterium talmoniae</name>
    <dbReference type="NCBI Taxonomy" id="1858794"/>
    <lineage>
        <taxon>Bacteria</taxon>
        <taxon>Bacillati</taxon>
        <taxon>Actinomycetota</taxon>
        <taxon>Actinomycetes</taxon>
        <taxon>Mycobacteriales</taxon>
        <taxon>Mycobacteriaceae</taxon>
        <taxon>Mycobacterium</taxon>
    </lineage>
</organism>
<protein>
    <recommendedName>
        <fullName evidence="1">HTH cro/C1-type domain-containing protein</fullName>
    </recommendedName>
</protein>
<dbReference type="Pfam" id="PF13443">
    <property type="entry name" value="HTH_26"/>
    <property type="match status" value="1"/>
</dbReference>
<evidence type="ECO:0000313" key="3">
    <source>
        <dbReference type="Proteomes" id="UP000238296"/>
    </source>
</evidence>
<sequence>MVVRMDQAVNRRVATQVLRRLSESEMDNANLAERVGISEATLVRRLTSKTSFTVDELARAAVALQCSLSDLIPAVTDSSAVAS</sequence>
<feature type="domain" description="HTH cro/C1-type" evidence="1">
    <location>
        <begin position="31"/>
        <end position="71"/>
    </location>
</feature>
<dbReference type="GO" id="GO:0003677">
    <property type="term" value="F:DNA binding"/>
    <property type="evidence" value="ECO:0007669"/>
    <property type="project" value="InterPro"/>
</dbReference>
<dbReference type="Proteomes" id="UP000238296">
    <property type="component" value="Unassembled WGS sequence"/>
</dbReference>
<dbReference type="CDD" id="cd00093">
    <property type="entry name" value="HTH_XRE"/>
    <property type="match status" value="1"/>
</dbReference>
<accession>A0A2S8BGB4</accession>
<dbReference type="AlphaFoldDB" id="A0A2S8BGB4"/>
<reference evidence="2 3" key="1">
    <citation type="journal article" date="2017" name="Int. J. Syst. Evol. Microbiol.">
        <title>Mycobacterium talmoniae sp. nov., a slowly growing mycobacterium isolated from human respiratory samples.</title>
        <authorList>
            <person name="Davidson R.M."/>
            <person name="DeGroote M.A."/>
            <person name="Marola J.L."/>
            <person name="Buss S."/>
            <person name="Jones V."/>
            <person name="McNeil M.R."/>
            <person name="Freifeld A.G."/>
            <person name="Elaine Epperson L."/>
            <person name="Hasan N.A."/>
            <person name="Jackson M."/>
            <person name="Iwen P.C."/>
            <person name="Salfinger M."/>
            <person name="Strong M."/>
        </authorList>
    </citation>
    <scope>NUCLEOTIDE SEQUENCE [LARGE SCALE GENOMIC DNA]</scope>
    <source>
        <strain evidence="2 3">ATCC BAA-2683</strain>
    </source>
</reference>
<dbReference type="PROSITE" id="PS50943">
    <property type="entry name" value="HTH_CROC1"/>
    <property type="match status" value="1"/>
</dbReference>
<evidence type="ECO:0000313" key="2">
    <source>
        <dbReference type="EMBL" id="PQM45713.1"/>
    </source>
</evidence>
<dbReference type="InterPro" id="IPR010982">
    <property type="entry name" value="Lambda_DNA-bd_dom_sf"/>
</dbReference>
<proteinExistence type="predicted"/>
<name>A0A2S8BGB4_9MYCO</name>
<gene>
    <name evidence="2" type="ORF">C1Y40_04157</name>
</gene>
<dbReference type="InterPro" id="IPR001387">
    <property type="entry name" value="Cro/C1-type_HTH"/>
</dbReference>
<dbReference type="SUPFAM" id="SSF47413">
    <property type="entry name" value="lambda repressor-like DNA-binding domains"/>
    <property type="match status" value="1"/>
</dbReference>
<evidence type="ECO:0000259" key="1">
    <source>
        <dbReference type="PROSITE" id="PS50943"/>
    </source>
</evidence>